<sequence>MKRRKDNQSVIINLFNNIDLFSIGT</sequence>
<dbReference type="EMBL" id="JXTC01000150">
    <property type="protein sequence ID" value="PON85308.1"/>
    <property type="molecule type" value="Genomic_DNA"/>
</dbReference>
<comment type="caution">
    <text evidence="1">The sequence shown here is derived from an EMBL/GenBank/DDBJ whole genome shotgun (WGS) entry which is preliminary data.</text>
</comment>
<evidence type="ECO:0000313" key="1">
    <source>
        <dbReference type="EMBL" id="PON85308.1"/>
    </source>
</evidence>
<dbReference type="InParanoid" id="A0A2P5EID4"/>
<keyword evidence="2" id="KW-1185">Reference proteome</keyword>
<reference evidence="2" key="1">
    <citation type="submission" date="2016-06" db="EMBL/GenBank/DDBJ databases">
        <title>Parallel loss of symbiosis genes in relatives of nitrogen-fixing non-legume Parasponia.</title>
        <authorList>
            <person name="Van Velzen R."/>
            <person name="Holmer R."/>
            <person name="Bu F."/>
            <person name="Rutten L."/>
            <person name="Van Zeijl A."/>
            <person name="Liu W."/>
            <person name="Santuari L."/>
            <person name="Cao Q."/>
            <person name="Sharma T."/>
            <person name="Shen D."/>
            <person name="Roswanjaya Y."/>
            <person name="Wardhani T."/>
            <person name="Kalhor M.S."/>
            <person name="Jansen J."/>
            <person name="Van den Hoogen J."/>
            <person name="Gungor B."/>
            <person name="Hartog M."/>
            <person name="Hontelez J."/>
            <person name="Verver J."/>
            <person name="Yang W.-C."/>
            <person name="Schijlen E."/>
            <person name="Repin R."/>
            <person name="Schilthuizen M."/>
            <person name="Schranz E."/>
            <person name="Heidstra R."/>
            <person name="Miyata K."/>
            <person name="Fedorova E."/>
            <person name="Kohlen W."/>
            <person name="Bisseling T."/>
            <person name="Smit S."/>
            <person name="Geurts R."/>
        </authorList>
    </citation>
    <scope>NUCLEOTIDE SEQUENCE [LARGE SCALE GENOMIC DNA]</scope>
    <source>
        <strain evidence="2">cv. RG33-2</strain>
    </source>
</reference>
<proteinExistence type="predicted"/>
<protein>
    <submittedName>
        <fullName evidence="1">Uncharacterized protein</fullName>
    </submittedName>
</protein>
<accession>A0A2P5EID4</accession>
<dbReference type="AlphaFoldDB" id="A0A2P5EID4"/>
<organism evidence="1 2">
    <name type="scientific">Trema orientale</name>
    <name type="common">Charcoal tree</name>
    <name type="synonym">Celtis orientalis</name>
    <dbReference type="NCBI Taxonomy" id="63057"/>
    <lineage>
        <taxon>Eukaryota</taxon>
        <taxon>Viridiplantae</taxon>
        <taxon>Streptophyta</taxon>
        <taxon>Embryophyta</taxon>
        <taxon>Tracheophyta</taxon>
        <taxon>Spermatophyta</taxon>
        <taxon>Magnoliopsida</taxon>
        <taxon>eudicotyledons</taxon>
        <taxon>Gunneridae</taxon>
        <taxon>Pentapetalae</taxon>
        <taxon>rosids</taxon>
        <taxon>fabids</taxon>
        <taxon>Rosales</taxon>
        <taxon>Cannabaceae</taxon>
        <taxon>Trema</taxon>
    </lineage>
</organism>
<gene>
    <name evidence="1" type="ORF">TorRG33x02_189760</name>
</gene>
<dbReference type="Proteomes" id="UP000237000">
    <property type="component" value="Unassembled WGS sequence"/>
</dbReference>
<name>A0A2P5EID4_TREOI</name>
<evidence type="ECO:0000313" key="2">
    <source>
        <dbReference type="Proteomes" id="UP000237000"/>
    </source>
</evidence>